<evidence type="ECO:0000313" key="7">
    <source>
        <dbReference type="EMBL" id="KNY27011.1"/>
    </source>
</evidence>
<dbReference type="InterPro" id="IPR008965">
    <property type="entry name" value="CBM2/CBM3_carb-bd_dom_sf"/>
</dbReference>
<dbReference type="InterPro" id="IPR036439">
    <property type="entry name" value="Dockerin_dom_sf"/>
</dbReference>
<dbReference type="GO" id="GO:0000272">
    <property type="term" value="P:polysaccharide catabolic process"/>
    <property type="evidence" value="ECO:0007669"/>
    <property type="project" value="InterPro"/>
</dbReference>
<feature type="region of interest" description="Disordered" evidence="4">
    <location>
        <begin position="101"/>
        <end position="128"/>
    </location>
</feature>
<feature type="signal peptide" evidence="5">
    <location>
        <begin position="1"/>
        <end position="26"/>
    </location>
</feature>
<dbReference type="GO" id="GO:0030246">
    <property type="term" value="F:carbohydrate binding"/>
    <property type="evidence" value="ECO:0007669"/>
    <property type="project" value="InterPro"/>
</dbReference>
<comment type="caution">
    <text evidence="7">The sequence shown here is derived from an EMBL/GenBank/DDBJ whole genome shotgun (WGS) entry which is preliminary data.</text>
</comment>
<organism evidence="7 8">
    <name type="scientific">Pseudobacteroides cellulosolvens ATCC 35603 = DSM 2933</name>
    <dbReference type="NCBI Taxonomy" id="398512"/>
    <lineage>
        <taxon>Bacteria</taxon>
        <taxon>Bacillati</taxon>
        <taxon>Bacillota</taxon>
        <taxon>Clostridia</taxon>
        <taxon>Eubacteriales</taxon>
        <taxon>Oscillospiraceae</taxon>
        <taxon>Pseudobacteroides</taxon>
    </lineage>
</organism>
<dbReference type="InterPro" id="IPR018247">
    <property type="entry name" value="EF_Hand_1_Ca_BS"/>
</dbReference>
<dbReference type="SUPFAM" id="SSF63446">
    <property type="entry name" value="Type I dockerin domain"/>
    <property type="match status" value="1"/>
</dbReference>
<dbReference type="OrthoDB" id="2087879at2"/>
<dbReference type="InterPro" id="IPR016134">
    <property type="entry name" value="Dockerin_dom"/>
</dbReference>
<dbReference type="Pfam" id="PF00404">
    <property type="entry name" value="Dockerin_1"/>
    <property type="match status" value="1"/>
</dbReference>
<dbReference type="GO" id="GO:0005576">
    <property type="term" value="C:extracellular region"/>
    <property type="evidence" value="ECO:0007669"/>
    <property type="project" value="UniProtKB-SubCell"/>
</dbReference>
<proteinExistence type="predicted"/>
<dbReference type="InterPro" id="IPR002105">
    <property type="entry name" value="Dockerin_1_rpt"/>
</dbReference>
<evidence type="ECO:0000259" key="6">
    <source>
        <dbReference type="PROSITE" id="PS51766"/>
    </source>
</evidence>
<dbReference type="eggNOG" id="ENOG502ZBGB">
    <property type="taxonomic scope" value="Bacteria"/>
</dbReference>
<evidence type="ECO:0000256" key="4">
    <source>
        <dbReference type="SAM" id="MobiDB-lite"/>
    </source>
</evidence>
<dbReference type="CDD" id="cd08547">
    <property type="entry name" value="Type_II_cohesin"/>
    <property type="match status" value="2"/>
</dbReference>
<dbReference type="Gene3D" id="1.10.1330.10">
    <property type="entry name" value="Dockerin domain"/>
    <property type="match status" value="1"/>
</dbReference>
<keyword evidence="5" id="KW-0732">Signal</keyword>
<evidence type="ECO:0000313" key="8">
    <source>
        <dbReference type="Proteomes" id="UP000036923"/>
    </source>
</evidence>
<sequence length="481" mass="52267" precursor="true">MKGKKIIALLVTSLILNTLFGLSSFSAPEPVEVVYGDFDQDGNVDSDDYAYMRQYLLGMISDDKIPKTADVDGDGNYDSDDYAYMRQYLLGMISVFPAQKSATPSPTSTPTSVSTYTPTNETTPTPTISSGPELYMIASNESSNIYKVTLNIKNIERFSGYQANLVYDPKVLKPINLDNSEFTSQSPVEAGSLLTKKYSPIDFAMHDLQNGVLNFGRAYIAISSYKSSGVSESSGTIGVIYFKMLKSEATQILLENCSTMPEAVSGTIISDWNGDLVLNYSVTSKISLVPSNTSVPSNTPVPSVTPTAAPGLFMNSEKVPSSNGLLKVTLNVSNIKNLAGYQVNLKYNPEILLPVNMDGSEFNDSSNIEPGTLFKNNDYSPLKLANHDLANGTLNFGTAYIDVNSYKKSTTLKTSGTIAVIYFTVLKHVPTEIELTDCETMPLAVSGTILYNWDCSQVFEYSVVKSLKIEPSSMTIPVPAT</sequence>
<dbReference type="Gene3D" id="2.60.40.680">
    <property type="match status" value="2"/>
</dbReference>
<dbReference type="Proteomes" id="UP000036923">
    <property type="component" value="Unassembled WGS sequence"/>
</dbReference>
<evidence type="ECO:0000256" key="2">
    <source>
        <dbReference type="ARBA" id="ARBA00022525"/>
    </source>
</evidence>
<gene>
    <name evidence="7" type="ORF">Bccel_2276</name>
</gene>
<comment type="subcellular location">
    <subcellularLocation>
        <location evidence="1">Secreted</location>
    </subcellularLocation>
</comment>
<dbReference type="STRING" id="398512.Bccel_2276"/>
<name>A0A0L6JMI8_9FIRM</name>
<dbReference type="CDD" id="cd14256">
    <property type="entry name" value="Dockerin_I"/>
    <property type="match status" value="1"/>
</dbReference>
<reference evidence="8" key="1">
    <citation type="submission" date="2015-07" db="EMBL/GenBank/DDBJ databases">
        <title>Near-Complete Genome Sequence of the Cellulolytic Bacterium Bacteroides (Pseudobacteroides) cellulosolvens ATCC 35603.</title>
        <authorList>
            <person name="Dassa B."/>
            <person name="Utturkar S.M."/>
            <person name="Klingeman D.M."/>
            <person name="Hurt R.A."/>
            <person name="Keller M."/>
            <person name="Xu J."/>
            <person name="Reddy Y.H.K."/>
            <person name="Borovok I."/>
            <person name="Grinberg I.R."/>
            <person name="Lamed R."/>
            <person name="Zhivin O."/>
            <person name="Bayer E.A."/>
            <person name="Brown S.D."/>
        </authorList>
    </citation>
    <scope>NUCLEOTIDE SEQUENCE [LARGE SCALE GENOMIC DNA]</scope>
    <source>
        <strain evidence="8">DSM 2933</strain>
    </source>
</reference>
<feature type="compositionally biased region" description="Low complexity" evidence="4">
    <location>
        <begin position="103"/>
        <end position="128"/>
    </location>
</feature>
<keyword evidence="8" id="KW-1185">Reference proteome</keyword>
<keyword evidence="2" id="KW-0964">Secreted</keyword>
<dbReference type="Pfam" id="PF00963">
    <property type="entry name" value="Cohesin"/>
    <property type="match status" value="2"/>
</dbReference>
<feature type="domain" description="Dockerin" evidence="6">
    <location>
        <begin position="31"/>
        <end position="98"/>
    </location>
</feature>
<dbReference type="AlphaFoldDB" id="A0A0L6JMI8"/>
<feature type="chain" id="PRO_5039561383" evidence="5">
    <location>
        <begin position="27"/>
        <end position="481"/>
    </location>
</feature>
<dbReference type="EMBL" id="LGTC01000001">
    <property type="protein sequence ID" value="KNY27011.1"/>
    <property type="molecule type" value="Genomic_DNA"/>
</dbReference>
<accession>A0A0L6JMI8</accession>
<protein>
    <submittedName>
        <fullName evidence="7">Cellulosome anchoring protein cohesin region</fullName>
    </submittedName>
</protein>
<evidence type="ECO:0000256" key="5">
    <source>
        <dbReference type="SAM" id="SignalP"/>
    </source>
</evidence>
<evidence type="ECO:0000256" key="1">
    <source>
        <dbReference type="ARBA" id="ARBA00004613"/>
    </source>
</evidence>
<dbReference type="PROSITE" id="PS51766">
    <property type="entry name" value="DOCKERIN"/>
    <property type="match status" value="1"/>
</dbReference>
<keyword evidence="3" id="KW-0677">Repeat</keyword>
<dbReference type="InterPro" id="IPR002102">
    <property type="entry name" value="Cohesin_dom"/>
</dbReference>
<dbReference type="SUPFAM" id="SSF49384">
    <property type="entry name" value="Carbohydrate-binding domain"/>
    <property type="match status" value="2"/>
</dbReference>
<dbReference type="PROSITE" id="PS00018">
    <property type="entry name" value="EF_HAND_1"/>
    <property type="match status" value="1"/>
</dbReference>
<dbReference type="GO" id="GO:0004553">
    <property type="term" value="F:hydrolase activity, hydrolyzing O-glycosyl compounds"/>
    <property type="evidence" value="ECO:0007669"/>
    <property type="project" value="InterPro"/>
</dbReference>
<evidence type="ECO:0000256" key="3">
    <source>
        <dbReference type="ARBA" id="ARBA00022737"/>
    </source>
</evidence>
<dbReference type="PATRIC" id="fig|398512.5.peg.2372"/>
<dbReference type="RefSeq" id="WP_036947391.1">
    <property type="nucleotide sequence ID" value="NZ_KN050765.1"/>
</dbReference>